<organism evidence="2 3">
    <name type="scientific">Phytohabitans houttuyneae</name>
    <dbReference type="NCBI Taxonomy" id="1076126"/>
    <lineage>
        <taxon>Bacteria</taxon>
        <taxon>Bacillati</taxon>
        <taxon>Actinomycetota</taxon>
        <taxon>Actinomycetes</taxon>
        <taxon>Micromonosporales</taxon>
        <taxon>Micromonosporaceae</taxon>
    </lineage>
</organism>
<dbReference type="EMBL" id="BLPF01000002">
    <property type="protein sequence ID" value="GFJ80946.1"/>
    <property type="molecule type" value="Genomic_DNA"/>
</dbReference>
<reference evidence="2 3" key="1">
    <citation type="submission" date="2020-03" db="EMBL/GenBank/DDBJ databases">
        <title>Whole genome shotgun sequence of Phytohabitans houttuyneae NBRC 108639.</title>
        <authorList>
            <person name="Komaki H."/>
            <person name="Tamura T."/>
        </authorList>
    </citation>
    <scope>NUCLEOTIDE SEQUENCE [LARGE SCALE GENOMIC DNA]</scope>
    <source>
        <strain evidence="2 3">NBRC 108639</strain>
    </source>
</reference>
<reference evidence="2 3" key="2">
    <citation type="submission" date="2020-03" db="EMBL/GenBank/DDBJ databases">
        <authorList>
            <person name="Ichikawa N."/>
            <person name="Kimura A."/>
            <person name="Kitahashi Y."/>
            <person name="Uohara A."/>
        </authorList>
    </citation>
    <scope>NUCLEOTIDE SEQUENCE [LARGE SCALE GENOMIC DNA]</scope>
    <source>
        <strain evidence="2 3">NBRC 108639</strain>
    </source>
</reference>
<dbReference type="Gene3D" id="2.60.40.3700">
    <property type="match status" value="1"/>
</dbReference>
<dbReference type="NCBIfam" id="NF038094">
    <property type="entry name" value="CueP_fam"/>
    <property type="match status" value="1"/>
</dbReference>
<dbReference type="RefSeq" id="WP_218579182.1">
    <property type="nucleotide sequence ID" value="NZ_BAABGO010000062.1"/>
</dbReference>
<gene>
    <name evidence="2" type="ORF">Phou_051260</name>
</gene>
<dbReference type="InterPro" id="IPR047808">
    <property type="entry name" value="CueP-like"/>
</dbReference>
<name>A0A6V8KFY9_9ACTN</name>
<evidence type="ECO:0008006" key="4">
    <source>
        <dbReference type="Google" id="ProtNLM"/>
    </source>
</evidence>
<proteinExistence type="predicted"/>
<keyword evidence="3" id="KW-1185">Reference proteome</keyword>
<accession>A0A6V8KFY9</accession>
<comment type="caution">
    <text evidence="2">The sequence shown here is derived from an EMBL/GenBank/DDBJ whole genome shotgun (WGS) entry which is preliminary data.</text>
</comment>
<dbReference type="AlphaFoldDB" id="A0A6V8KFY9"/>
<dbReference type="Proteomes" id="UP000482800">
    <property type="component" value="Unassembled WGS sequence"/>
</dbReference>
<evidence type="ECO:0000313" key="3">
    <source>
        <dbReference type="Proteomes" id="UP000482800"/>
    </source>
</evidence>
<dbReference type="Pfam" id="PF21172">
    <property type="entry name" value="CueP"/>
    <property type="match status" value="1"/>
</dbReference>
<feature type="chain" id="PRO_5028953439" description="CueP family metal-binding protein" evidence="1">
    <location>
        <begin position="24"/>
        <end position="196"/>
    </location>
</feature>
<protein>
    <recommendedName>
        <fullName evidence="4">CueP family metal-binding protein</fullName>
    </recommendedName>
</protein>
<evidence type="ECO:0000313" key="2">
    <source>
        <dbReference type="EMBL" id="GFJ80946.1"/>
    </source>
</evidence>
<feature type="signal peptide" evidence="1">
    <location>
        <begin position="1"/>
        <end position="23"/>
    </location>
</feature>
<sequence length="196" mass="20647">MKAMRGVIIIAAAAALAVAGCSATSPHESEPLPSSDKILAAHGLDGLDARQVIDRLDRTPVDARPQDLRASVRPGQLLLSDSGSGASMALDLPAGQFYLSLAPYLSTTHDCFFHSLTTCRGELARKQVHVSISNRTTGRLLVDESTTTFDNGFVGFWLPSGIDVTVRVDFEGRTAAADVSTGPGEPTCVTTLHLTA</sequence>
<dbReference type="PROSITE" id="PS51257">
    <property type="entry name" value="PROKAR_LIPOPROTEIN"/>
    <property type="match status" value="1"/>
</dbReference>
<keyword evidence="1" id="KW-0732">Signal</keyword>
<evidence type="ECO:0000256" key="1">
    <source>
        <dbReference type="SAM" id="SignalP"/>
    </source>
</evidence>